<dbReference type="Gene3D" id="3.90.1150.10">
    <property type="entry name" value="Aspartate Aminotransferase, domain 1"/>
    <property type="match status" value="1"/>
</dbReference>
<organism evidence="2 3">
    <name type="scientific">Tribolium castaneum</name>
    <name type="common">Red flour beetle</name>
    <dbReference type="NCBI Taxonomy" id="7070"/>
    <lineage>
        <taxon>Eukaryota</taxon>
        <taxon>Metazoa</taxon>
        <taxon>Ecdysozoa</taxon>
        <taxon>Arthropoda</taxon>
        <taxon>Hexapoda</taxon>
        <taxon>Insecta</taxon>
        <taxon>Pterygota</taxon>
        <taxon>Neoptera</taxon>
        <taxon>Endopterygota</taxon>
        <taxon>Coleoptera</taxon>
        <taxon>Polyphaga</taxon>
        <taxon>Cucujiformia</taxon>
        <taxon>Tenebrionidae</taxon>
        <taxon>Tenebrionidae incertae sedis</taxon>
        <taxon>Tribolium</taxon>
    </lineage>
</organism>
<proteinExistence type="predicted"/>
<evidence type="ECO:0000313" key="2">
    <source>
        <dbReference type="EMBL" id="EFA12940.2"/>
    </source>
</evidence>
<dbReference type="InterPro" id="IPR015422">
    <property type="entry name" value="PyrdxlP-dep_Trfase_small"/>
</dbReference>
<dbReference type="HOGENOM" id="CLU_2226570_0_0_1"/>
<feature type="region of interest" description="Disordered" evidence="1">
    <location>
        <begin position="24"/>
        <end position="51"/>
    </location>
</feature>
<dbReference type="STRING" id="7070.D7EI14"/>
<gene>
    <name evidence="2" type="primary">AUGUSTUS-3.0.2_10487</name>
    <name evidence="2" type="ORF">TcasGA2_TC010487</name>
</gene>
<dbReference type="EMBL" id="KQ972204">
    <property type="protein sequence ID" value="EFA12940.2"/>
    <property type="molecule type" value="Genomic_DNA"/>
</dbReference>
<feature type="compositionally biased region" description="Polar residues" evidence="1">
    <location>
        <begin position="31"/>
        <end position="40"/>
    </location>
</feature>
<accession>D7EI14</accession>
<sequence>MSTTRLLSLQRCLPLRRSSAVRWNTHPESAAASQFHSPSGSERGHTQARSMSSVANLTLDNLNPQIKVMEYAVRGPLVIRAGEIEKELEK</sequence>
<reference evidence="2 3" key="2">
    <citation type="journal article" date="2010" name="Nucleic Acids Res.">
        <title>BeetleBase in 2010: revisions to provide comprehensive genomic information for Tribolium castaneum.</title>
        <authorList>
            <person name="Kim H.S."/>
            <person name="Murphy T."/>
            <person name="Xia J."/>
            <person name="Caragea D."/>
            <person name="Park Y."/>
            <person name="Beeman R.W."/>
            <person name="Lorenzen M.D."/>
            <person name="Butcher S."/>
            <person name="Manak J.R."/>
            <person name="Brown S.J."/>
        </authorList>
    </citation>
    <scope>NUCLEOTIDE SEQUENCE [LARGE SCALE GENOMIC DNA]</scope>
    <source>
        <strain evidence="2 3">Georgia GA2</strain>
    </source>
</reference>
<dbReference type="eggNOG" id="KOG0258">
    <property type="taxonomic scope" value="Eukaryota"/>
</dbReference>
<name>D7EI14_TRICA</name>
<dbReference type="InParanoid" id="D7EI14"/>
<reference evidence="2 3" key="1">
    <citation type="journal article" date="2008" name="Nature">
        <title>The genome of the model beetle and pest Tribolium castaneum.</title>
        <authorList>
            <consortium name="Tribolium Genome Sequencing Consortium"/>
            <person name="Richards S."/>
            <person name="Gibbs R.A."/>
            <person name="Weinstock G.M."/>
            <person name="Brown S.J."/>
            <person name="Denell R."/>
            <person name="Beeman R.W."/>
            <person name="Gibbs R."/>
            <person name="Beeman R.W."/>
            <person name="Brown S.J."/>
            <person name="Bucher G."/>
            <person name="Friedrich M."/>
            <person name="Grimmelikhuijzen C.J."/>
            <person name="Klingler M."/>
            <person name="Lorenzen M."/>
            <person name="Richards S."/>
            <person name="Roth S."/>
            <person name="Schroder R."/>
            <person name="Tautz D."/>
            <person name="Zdobnov E.M."/>
            <person name="Muzny D."/>
            <person name="Gibbs R.A."/>
            <person name="Weinstock G.M."/>
            <person name="Attaway T."/>
            <person name="Bell S."/>
            <person name="Buhay C.J."/>
            <person name="Chandrabose M.N."/>
            <person name="Chavez D."/>
            <person name="Clerk-Blankenburg K.P."/>
            <person name="Cree A."/>
            <person name="Dao M."/>
            <person name="Davis C."/>
            <person name="Chacko J."/>
            <person name="Dinh H."/>
            <person name="Dugan-Rocha S."/>
            <person name="Fowler G."/>
            <person name="Garner T.T."/>
            <person name="Garnes J."/>
            <person name="Gnirke A."/>
            <person name="Hawes A."/>
            <person name="Hernandez J."/>
            <person name="Hines S."/>
            <person name="Holder M."/>
            <person name="Hume J."/>
            <person name="Jhangiani S.N."/>
            <person name="Joshi V."/>
            <person name="Khan Z.M."/>
            <person name="Jackson L."/>
            <person name="Kovar C."/>
            <person name="Kowis A."/>
            <person name="Lee S."/>
            <person name="Lewis L.R."/>
            <person name="Margolis J."/>
            <person name="Morgan M."/>
            <person name="Nazareth L.V."/>
            <person name="Nguyen N."/>
            <person name="Okwuonu G."/>
            <person name="Parker D."/>
            <person name="Richards S."/>
            <person name="Ruiz S.J."/>
            <person name="Santibanez J."/>
            <person name="Savard J."/>
            <person name="Scherer S.E."/>
            <person name="Schneider B."/>
            <person name="Sodergren E."/>
            <person name="Tautz D."/>
            <person name="Vattahil S."/>
            <person name="Villasana D."/>
            <person name="White C.S."/>
            <person name="Wright R."/>
            <person name="Park Y."/>
            <person name="Beeman R.W."/>
            <person name="Lord J."/>
            <person name="Oppert B."/>
            <person name="Lorenzen M."/>
            <person name="Brown S."/>
            <person name="Wang L."/>
            <person name="Savard J."/>
            <person name="Tautz D."/>
            <person name="Richards S."/>
            <person name="Weinstock G."/>
            <person name="Gibbs R.A."/>
            <person name="Liu Y."/>
            <person name="Worley K."/>
            <person name="Weinstock G."/>
            <person name="Elsik C.G."/>
            <person name="Reese J.T."/>
            <person name="Elhaik E."/>
            <person name="Landan G."/>
            <person name="Graur D."/>
            <person name="Arensburger P."/>
            <person name="Atkinson P."/>
            <person name="Beeman R.W."/>
            <person name="Beidler J."/>
            <person name="Brown S.J."/>
            <person name="Demuth J.P."/>
            <person name="Drury D.W."/>
            <person name="Du Y.Z."/>
            <person name="Fujiwara H."/>
            <person name="Lorenzen M."/>
            <person name="Maselli V."/>
            <person name="Osanai M."/>
            <person name="Park Y."/>
            <person name="Robertson H.M."/>
            <person name="Tu Z."/>
            <person name="Wang J.J."/>
            <person name="Wang S."/>
            <person name="Richards S."/>
            <person name="Song H."/>
            <person name="Zhang L."/>
            <person name="Sodergren E."/>
            <person name="Werner D."/>
            <person name="Stanke M."/>
            <person name="Morgenstern B."/>
            <person name="Solovyev V."/>
            <person name="Kosarev P."/>
            <person name="Brown G."/>
            <person name="Chen H.C."/>
            <person name="Ermolaeva O."/>
            <person name="Hlavina W."/>
            <person name="Kapustin Y."/>
            <person name="Kiryutin B."/>
            <person name="Kitts P."/>
            <person name="Maglott D."/>
            <person name="Pruitt K."/>
            <person name="Sapojnikov V."/>
            <person name="Souvorov A."/>
            <person name="Mackey A.J."/>
            <person name="Waterhouse R.M."/>
            <person name="Wyder S."/>
            <person name="Zdobnov E.M."/>
            <person name="Zdobnov E.M."/>
            <person name="Wyder S."/>
            <person name="Kriventseva E.V."/>
            <person name="Kadowaki T."/>
            <person name="Bork P."/>
            <person name="Aranda M."/>
            <person name="Bao R."/>
            <person name="Beermann A."/>
            <person name="Berns N."/>
            <person name="Bolognesi R."/>
            <person name="Bonneton F."/>
            <person name="Bopp D."/>
            <person name="Brown S.J."/>
            <person name="Bucher G."/>
            <person name="Butts T."/>
            <person name="Chaumot A."/>
            <person name="Denell R.E."/>
            <person name="Ferrier D.E."/>
            <person name="Friedrich M."/>
            <person name="Gordon C.M."/>
            <person name="Jindra M."/>
            <person name="Klingler M."/>
            <person name="Lan Q."/>
            <person name="Lattorff H.M."/>
            <person name="Laudet V."/>
            <person name="von Levetsow C."/>
            <person name="Liu Z."/>
            <person name="Lutz R."/>
            <person name="Lynch J.A."/>
            <person name="da Fonseca R.N."/>
            <person name="Posnien N."/>
            <person name="Reuter R."/>
            <person name="Roth S."/>
            <person name="Savard J."/>
            <person name="Schinko J.B."/>
            <person name="Schmitt C."/>
            <person name="Schoppmeier M."/>
            <person name="Schroder R."/>
            <person name="Shippy T.D."/>
            <person name="Simonnet F."/>
            <person name="Marques-Souza H."/>
            <person name="Tautz D."/>
            <person name="Tomoyasu Y."/>
            <person name="Trauner J."/>
            <person name="Van der Zee M."/>
            <person name="Vervoort M."/>
            <person name="Wittkopp N."/>
            <person name="Wimmer E.A."/>
            <person name="Yang X."/>
            <person name="Jones A.K."/>
            <person name="Sattelle D.B."/>
            <person name="Ebert P.R."/>
            <person name="Nelson D."/>
            <person name="Scott J.G."/>
            <person name="Beeman R.W."/>
            <person name="Muthukrishnan S."/>
            <person name="Kramer K.J."/>
            <person name="Arakane Y."/>
            <person name="Beeman R.W."/>
            <person name="Zhu Q."/>
            <person name="Hogenkamp D."/>
            <person name="Dixit R."/>
            <person name="Oppert B."/>
            <person name="Jiang H."/>
            <person name="Zou Z."/>
            <person name="Marshall J."/>
            <person name="Elpidina E."/>
            <person name="Vinokurov K."/>
            <person name="Oppert C."/>
            <person name="Zou Z."/>
            <person name="Evans J."/>
            <person name="Lu Z."/>
            <person name="Zhao P."/>
            <person name="Sumathipala N."/>
            <person name="Altincicek B."/>
            <person name="Vilcinskas A."/>
            <person name="Williams M."/>
            <person name="Hultmark D."/>
            <person name="Hetru C."/>
            <person name="Jiang H."/>
            <person name="Grimmelikhuijzen C.J."/>
            <person name="Hauser F."/>
            <person name="Cazzamali G."/>
            <person name="Williamson M."/>
            <person name="Park Y."/>
            <person name="Li B."/>
            <person name="Tanaka Y."/>
            <person name="Predel R."/>
            <person name="Neupert S."/>
            <person name="Schachtner J."/>
            <person name="Verleyen P."/>
            <person name="Raible F."/>
            <person name="Bork P."/>
            <person name="Friedrich M."/>
            <person name="Walden K.K."/>
            <person name="Robertson H.M."/>
            <person name="Angeli S."/>
            <person name="Foret S."/>
            <person name="Bucher G."/>
            <person name="Schuetz S."/>
            <person name="Maleszka R."/>
            <person name="Wimmer E.A."/>
            <person name="Beeman R.W."/>
            <person name="Lorenzen M."/>
            <person name="Tomoyasu Y."/>
            <person name="Miller S.C."/>
            <person name="Grossmann D."/>
            <person name="Bucher G."/>
        </authorList>
    </citation>
    <scope>NUCLEOTIDE SEQUENCE [LARGE SCALE GENOMIC DNA]</scope>
    <source>
        <strain evidence="2 3">Georgia GA2</strain>
    </source>
</reference>
<keyword evidence="3" id="KW-1185">Reference proteome</keyword>
<evidence type="ECO:0000313" key="3">
    <source>
        <dbReference type="Proteomes" id="UP000007266"/>
    </source>
</evidence>
<dbReference type="AlphaFoldDB" id="D7EI14"/>
<feature type="non-terminal residue" evidence="2">
    <location>
        <position position="90"/>
    </location>
</feature>
<evidence type="ECO:0000256" key="1">
    <source>
        <dbReference type="SAM" id="MobiDB-lite"/>
    </source>
</evidence>
<dbReference type="Proteomes" id="UP000007266">
    <property type="component" value="Unassembled WGS sequence"/>
</dbReference>
<protein>
    <submittedName>
        <fullName evidence="2">Uncharacterized protein</fullName>
    </submittedName>
</protein>